<protein>
    <submittedName>
        <fullName evidence="2">Uncharacterized protein</fullName>
    </submittedName>
</protein>
<gene>
    <name evidence="2" type="ORF">D2V17_03170</name>
</gene>
<sequence>SFGRSRTAEGVIGRYATVWQRRRNGSYQWTYTIGTPDVPQPPPRAPDVEPDEDTIIVGALQAITALTADCEQRDPRRDGPARPAEDSPDVLTRASDGTLGWRVDETGPESWRMVVEWQRDGQWQEALVLTVPDSEG</sequence>
<feature type="non-terminal residue" evidence="2">
    <location>
        <position position="1"/>
    </location>
</feature>
<feature type="region of interest" description="Disordered" evidence="1">
    <location>
        <begin position="67"/>
        <end position="104"/>
    </location>
</feature>
<evidence type="ECO:0000313" key="3">
    <source>
        <dbReference type="Proteomes" id="UP000265366"/>
    </source>
</evidence>
<accession>A0A3A1PEH8</accession>
<proteinExistence type="predicted"/>
<reference evidence="2 3" key="1">
    <citation type="submission" date="2018-08" db="EMBL/GenBank/DDBJ databases">
        <title>Erythrobacter zhengii sp.nov., a bacterium isolated from deep-sea sediment.</title>
        <authorList>
            <person name="Fang C."/>
            <person name="Wu Y.-H."/>
            <person name="Sun C."/>
            <person name="Wang H."/>
            <person name="Cheng H."/>
            <person name="Meng F.-X."/>
            <person name="Wang C.-S."/>
            <person name="Xu X.-W."/>
        </authorList>
    </citation>
    <scope>NUCLEOTIDE SEQUENCE [LARGE SCALE GENOMIC DNA]</scope>
    <source>
        <strain evidence="2 3">CCTCC AB 2015396</strain>
    </source>
</reference>
<dbReference type="Proteomes" id="UP000265366">
    <property type="component" value="Unassembled WGS sequence"/>
</dbReference>
<keyword evidence="3" id="KW-1185">Reference proteome</keyword>
<comment type="caution">
    <text evidence="2">The sequence shown here is derived from an EMBL/GenBank/DDBJ whole genome shotgun (WGS) entry which is preliminary data.</text>
</comment>
<organism evidence="2 3">
    <name type="scientific">Aurantiacibacter xanthus</name>
    <dbReference type="NCBI Taxonomy" id="1784712"/>
    <lineage>
        <taxon>Bacteria</taxon>
        <taxon>Pseudomonadati</taxon>
        <taxon>Pseudomonadota</taxon>
        <taxon>Alphaproteobacteria</taxon>
        <taxon>Sphingomonadales</taxon>
        <taxon>Erythrobacteraceae</taxon>
        <taxon>Aurantiacibacter</taxon>
    </lineage>
</organism>
<feature type="compositionally biased region" description="Basic and acidic residues" evidence="1">
    <location>
        <begin position="70"/>
        <end position="85"/>
    </location>
</feature>
<name>A0A3A1PEH8_9SPHN</name>
<evidence type="ECO:0000256" key="1">
    <source>
        <dbReference type="SAM" id="MobiDB-lite"/>
    </source>
</evidence>
<evidence type="ECO:0000313" key="2">
    <source>
        <dbReference type="EMBL" id="RIV91402.1"/>
    </source>
</evidence>
<dbReference type="AlphaFoldDB" id="A0A3A1PEH8"/>
<dbReference type="EMBL" id="QXFM01000023">
    <property type="protein sequence ID" value="RIV91402.1"/>
    <property type="molecule type" value="Genomic_DNA"/>
</dbReference>